<dbReference type="CDD" id="cd01900">
    <property type="entry name" value="YchF"/>
    <property type="match status" value="1"/>
</dbReference>
<protein>
    <recommendedName>
        <fullName evidence="6">Ribosome-binding ATPase YchF</fullName>
    </recommendedName>
</protein>
<dbReference type="GO" id="GO:0016887">
    <property type="term" value="F:ATP hydrolysis activity"/>
    <property type="evidence" value="ECO:0007669"/>
    <property type="project" value="UniProtKB-UniRule"/>
</dbReference>
<dbReference type="GO" id="GO:0005737">
    <property type="term" value="C:cytoplasm"/>
    <property type="evidence" value="ECO:0007669"/>
    <property type="project" value="TreeGrafter"/>
</dbReference>
<dbReference type="GO" id="GO:0005525">
    <property type="term" value="F:GTP binding"/>
    <property type="evidence" value="ECO:0007669"/>
    <property type="project" value="InterPro"/>
</dbReference>
<dbReference type="EMBL" id="FNDQ01000005">
    <property type="protein sequence ID" value="SDH50524.1"/>
    <property type="molecule type" value="Genomic_DNA"/>
</dbReference>
<dbReference type="SUPFAM" id="SSF52540">
    <property type="entry name" value="P-loop containing nucleoside triphosphate hydrolases"/>
    <property type="match status" value="1"/>
</dbReference>
<dbReference type="PROSITE" id="PS51710">
    <property type="entry name" value="G_OBG"/>
    <property type="match status" value="1"/>
</dbReference>
<dbReference type="GO" id="GO:0043023">
    <property type="term" value="F:ribosomal large subunit binding"/>
    <property type="evidence" value="ECO:0007669"/>
    <property type="project" value="UniProtKB-UniRule"/>
</dbReference>
<dbReference type="HAMAP" id="MF_00944">
    <property type="entry name" value="YchF_OLA1_ATPase"/>
    <property type="match status" value="1"/>
</dbReference>
<keyword evidence="4 6" id="KW-0067">ATP-binding</keyword>
<dbReference type="NCBIfam" id="TIGR00092">
    <property type="entry name" value="redox-regulated ATPase YchF"/>
    <property type="match status" value="1"/>
</dbReference>
<dbReference type="Gene3D" id="3.10.20.30">
    <property type="match status" value="1"/>
</dbReference>
<evidence type="ECO:0000256" key="6">
    <source>
        <dbReference type="HAMAP-Rule" id="MF_00944"/>
    </source>
</evidence>
<keyword evidence="10" id="KW-1185">Reference proteome</keyword>
<dbReference type="SUPFAM" id="SSF81271">
    <property type="entry name" value="TGS-like"/>
    <property type="match status" value="1"/>
</dbReference>
<dbReference type="InterPro" id="IPR013029">
    <property type="entry name" value="YchF_C"/>
</dbReference>
<dbReference type="FunFam" id="3.10.20.30:FF:000001">
    <property type="entry name" value="Ribosome-binding ATPase YchF"/>
    <property type="match status" value="1"/>
</dbReference>
<dbReference type="Pfam" id="PF01926">
    <property type="entry name" value="MMR_HSR1"/>
    <property type="match status" value="1"/>
</dbReference>
<evidence type="ECO:0000259" key="8">
    <source>
        <dbReference type="PROSITE" id="PS51880"/>
    </source>
</evidence>
<evidence type="ECO:0000256" key="3">
    <source>
        <dbReference type="ARBA" id="ARBA00022741"/>
    </source>
</evidence>
<evidence type="ECO:0000256" key="5">
    <source>
        <dbReference type="ARBA" id="ARBA00022842"/>
    </source>
</evidence>
<feature type="binding site" evidence="6">
    <location>
        <begin position="22"/>
        <end position="27"/>
    </location>
    <ligand>
        <name>ATP</name>
        <dbReference type="ChEBI" id="CHEBI:30616"/>
    </ligand>
</feature>
<organism evidence="9 10">
    <name type="scientific">Myroides phaeus</name>
    <dbReference type="NCBI Taxonomy" id="702745"/>
    <lineage>
        <taxon>Bacteria</taxon>
        <taxon>Pseudomonadati</taxon>
        <taxon>Bacteroidota</taxon>
        <taxon>Flavobacteriia</taxon>
        <taxon>Flavobacteriales</taxon>
        <taxon>Flavobacteriaceae</taxon>
        <taxon>Myroides</taxon>
    </lineage>
</organism>
<dbReference type="PANTHER" id="PTHR23305">
    <property type="entry name" value="OBG GTPASE FAMILY"/>
    <property type="match status" value="1"/>
</dbReference>
<reference evidence="10" key="1">
    <citation type="submission" date="2016-10" db="EMBL/GenBank/DDBJ databases">
        <authorList>
            <person name="Varghese N."/>
            <person name="Submissions S."/>
        </authorList>
    </citation>
    <scope>NUCLEOTIDE SEQUENCE [LARGE SCALE GENOMIC DNA]</scope>
    <source>
        <strain evidence="10">DSM 23313</strain>
    </source>
</reference>
<dbReference type="Pfam" id="PF06071">
    <property type="entry name" value="YchF-GTPase_C"/>
    <property type="match status" value="1"/>
</dbReference>
<evidence type="ECO:0000256" key="4">
    <source>
        <dbReference type="ARBA" id="ARBA00022840"/>
    </source>
</evidence>
<dbReference type="Proteomes" id="UP000243588">
    <property type="component" value="Unassembled WGS sequence"/>
</dbReference>
<dbReference type="InterPro" id="IPR004095">
    <property type="entry name" value="TGS"/>
</dbReference>
<dbReference type="PANTHER" id="PTHR23305:SF18">
    <property type="entry name" value="OBG-TYPE G DOMAIN-CONTAINING PROTEIN"/>
    <property type="match status" value="1"/>
</dbReference>
<dbReference type="STRING" id="702745.SAMN05421818_10577"/>
<dbReference type="AlphaFoldDB" id="A0A1G8CYV0"/>
<dbReference type="InterPro" id="IPR012675">
    <property type="entry name" value="Beta-grasp_dom_sf"/>
</dbReference>
<name>A0A1G8CYV0_9FLAO</name>
<feature type="domain" description="TGS" evidence="8">
    <location>
        <begin position="291"/>
        <end position="374"/>
    </location>
</feature>
<dbReference type="InterPro" id="IPR041706">
    <property type="entry name" value="YchF_N"/>
</dbReference>
<dbReference type="InterPro" id="IPR012676">
    <property type="entry name" value="TGS-like"/>
</dbReference>
<comment type="function">
    <text evidence="6">ATPase that binds to both the 70S ribosome and the 50S ribosomal subunit in a nucleotide-independent manner.</text>
</comment>
<feature type="domain" description="OBG-type G" evidence="7">
    <location>
        <begin position="13"/>
        <end position="268"/>
    </location>
</feature>
<dbReference type="GO" id="GO:0046872">
    <property type="term" value="F:metal ion binding"/>
    <property type="evidence" value="ECO:0007669"/>
    <property type="project" value="UniProtKB-KW"/>
</dbReference>
<dbReference type="CDD" id="cd04867">
    <property type="entry name" value="TGS_YchF_OLA1"/>
    <property type="match status" value="1"/>
</dbReference>
<dbReference type="InterPro" id="IPR027417">
    <property type="entry name" value="P-loop_NTPase"/>
</dbReference>
<dbReference type="PIRSF" id="PIRSF006641">
    <property type="entry name" value="CHP00092"/>
    <property type="match status" value="1"/>
</dbReference>
<dbReference type="PRINTS" id="PR00326">
    <property type="entry name" value="GTP1OBG"/>
</dbReference>
<dbReference type="InterPro" id="IPR031167">
    <property type="entry name" value="G_OBG"/>
</dbReference>
<comment type="similarity">
    <text evidence="6">Belongs to the TRAFAC class OBG-HflX-like GTPase superfamily. OBG GTPase family. YchF/OLA1 subfamily.</text>
</comment>
<dbReference type="PROSITE" id="PS51880">
    <property type="entry name" value="TGS"/>
    <property type="match status" value="1"/>
</dbReference>
<keyword evidence="2" id="KW-0479">Metal-binding</keyword>
<sequence length="376" mass="41564">MQTFKNDNRIKNMKAGIVGLPNVGKSTLFNCLSNAKAQSANFPFCTIEPNIGVVNVPDPRLLKLEELVNPERVLPATVDIVDIAGLVKGASKGEGLGNQFLGNIRECNAIIHVLRCFDNDNIVHVDGNVNPIRDKETIDIELQLKDLDTVEKRLEKAKKAGKTGNKEALAEADLLERIREVLLTGKSARVIEPKNQDEEELMEAFQLITAKPVLYVCNVDEGSAVNGNSYVEQVKELVKDENAEVIVLAVGTEADITELESYEERQMFLEDLGLTEPGVSKLIRSAYKLLNLQTYFTAGVKEVRAWTIKVGDTAPQAAGVIHSDFEKGFIRAEVIAYDDYVAFGSEAKVKEAGKLRVEGKEYIVKDGDVMHFRFNV</sequence>
<evidence type="ECO:0000256" key="1">
    <source>
        <dbReference type="ARBA" id="ARBA00001946"/>
    </source>
</evidence>
<dbReference type="InterPro" id="IPR004396">
    <property type="entry name" value="ATPase_YchF/OLA1"/>
</dbReference>
<dbReference type="Gene3D" id="1.10.150.300">
    <property type="entry name" value="TGS-like domain"/>
    <property type="match status" value="1"/>
</dbReference>
<dbReference type="InterPro" id="IPR023192">
    <property type="entry name" value="TGS-like_dom_sf"/>
</dbReference>
<accession>A0A1G8CYV0</accession>
<dbReference type="FunFam" id="1.10.150.300:FF:000001">
    <property type="entry name" value="Ribosome-binding ATPase YchF"/>
    <property type="match status" value="1"/>
</dbReference>
<evidence type="ECO:0000313" key="10">
    <source>
        <dbReference type="Proteomes" id="UP000243588"/>
    </source>
</evidence>
<evidence type="ECO:0000256" key="2">
    <source>
        <dbReference type="ARBA" id="ARBA00022723"/>
    </source>
</evidence>
<evidence type="ECO:0000313" key="9">
    <source>
        <dbReference type="EMBL" id="SDH50524.1"/>
    </source>
</evidence>
<gene>
    <name evidence="6" type="primary">ychF</name>
    <name evidence="9" type="ORF">SAMN05421818_10577</name>
</gene>
<dbReference type="InterPro" id="IPR006073">
    <property type="entry name" value="GTP-bd"/>
</dbReference>
<evidence type="ECO:0000259" key="7">
    <source>
        <dbReference type="PROSITE" id="PS51710"/>
    </source>
</evidence>
<keyword evidence="5" id="KW-0460">Magnesium</keyword>
<comment type="cofactor">
    <cofactor evidence="1">
        <name>Mg(2+)</name>
        <dbReference type="ChEBI" id="CHEBI:18420"/>
    </cofactor>
</comment>
<proteinExistence type="inferred from homology"/>
<dbReference type="Gene3D" id="3.40.50.300">
    <property type="entry name" value="P-loop containing nucleotide triphosphate hydrolases"/>
    <property type="match status" value="1"/>
</dbReference>
<keyword evidence="3 6" id="KW-0547">Nucleotide-binding</keyword>
<dbReference type="GO" id="GO:0005524">
    <property type="term" value="F:ATP binding"/>
    <property type="evidence" value="ECO:0007669"/>
    <property type="project" value="UniProtKB-UniRule"/>
</dbReference>